<dbReference type="HOGENOM" id="CLU_001265_5_1_4"/>
<feature type="transmembrane region" description="Helical" evidence="5">
    <location>
        <begin position="326"/>
        <end position="347"/>
    </location>
</feature>
<dbReference type="InterPro" id="IPR020846">
    <property type="entry name" value="MFS_dom"/>
</dbReference>
<feature type="transmembrane region" description="Helical" evidence="5">
    <location>
        <begin position="12"/>
        <end position="39"/>
    </location>
</feature>
<dbReference type="GO" id="GO:0022857">
    <property type="term" value="F:transmembrane transporter activity"/>
    <property type="evidence" value="ECO:0007669"/>
    <property type="project" value="InterPro"/>
</dbReference>
<dbReference type="PANTHER" id="PTHR11662">
    <property type="entry name" value="SOLUTE CARRIER FAMILY 17"/>
    <property type="match status" value="1"/>
</dbReference>
<feature type="transmembrane region" description="Helical" evidence="5">
    <location>
        <begin position="298"/>
        <end position="320"/>
    </location>
</feature>
<dbReference type="EMBL" id="AP012547">
    <property type="protein sequence ID" value="BAO28327.1"/>
    <property type="molecule type" value="Genomic_DNA"/>
</dbReference>
<feature type="transmembrane region" description="Helical" evidence="5">
    <location>
        <begin position="225"/>
        <end position="246"/>
    </location>
</feature>
<evidence type="ECO:0000313" key="7">
    <source>
        <dbReference type="EMBL" id="BAO28327.1"/>
    </source>
</evidence>
<name>W0SBR9_9PROT</name>
<gene>
    <name evidence="7" type="ORF">SUTH_00513</name>
</gene>
<dbReference type="RefSeq" id="WP_041096852.1">
    <property type="nucleotide sequence ID" value="NZ_AP012547.1"/>
</dbReference>
<dbReference type="OrthoDB" id="4474610at2"/>
<dbReference type="Gene3D" id="1.20.1250.20">
    <property type="entry name" value="MFS general substrate transporter like domains"/>
    <property type="match status" value="2"/>
</dbReference>
<feature type="transmembrane region" description="Helical" evidence="5">
    <location>
        <begin position="359"/>
        <end position="377"/>
    </location>
</feature>
<dbReference type="Pfam" id="PF07690">
    <property type="entry name" value="MFS_1"/>
    <property type="match status" value="1"/>
</dbReference>
<dbReference type="PROSITE" id="PS50850">
    <property type="entry name" value="MFS"/>
    <property type="match status" value="1"/>
</dbReference>
<evidence type="ECO:0000313" key="8">
    <source>
        <dbReference type="Proteomes" id="UP000031637"/>
    </source>
</evidence>
<evidence type="ECO:0000256" key="2">
    <source>
        <dbReference type="ARBA" id="ARBA00022692"/>
    </source>
</evidence>
<organism evidence="7 8">
    <name type="scientific">Sulfuritalea hydrogenivorans sk43H</name>
    <dbReference type="NCBI Taxonomy" id="1223802"/>
    <lineage>
        <taxon>Bacteria</taxon>
        <taxon>Pseudomonadati</taxon>
        <taxon>Pseudomonadota</taxon>
        <taxon>Betaproteobacteria</taxon>
        <taxon>Nitrosomonadales</taxon>
        <taxon>Sterolibacteriaceae</taxon>
        <taxon>Sulfuritalea</taxon>
    </lineage>
</organism>
<accession>W0SBR9</accession>
<evidence type="ECO:0000256" key="4">
    <source>
        <dbReference type="ARBA" id="ARBA00023136"/>
    </source>
</evidence>
<feature type="transmembrane region" description="Helical" evidence="5">
    <location>
        <begin position="51"/>
        <end position="72"/>
    </location>
</feature>
<reference evidence="7 8" key="1">
    <citation type="journal article" date="2014" name="Syst. Appl. Microbiol.">
        <title>Complete genomes of freshwater sulfur oxidizers Sulfuricella denitrificans skB26 and Sulfuritalea hydrogenivorans sk43H: genetic insights into the sulfur oxidation pathway of betaproteobacteria.</title>
        <authorList>
            <person name="Watanabe T."/>
            <person name="Kojima H."/>
            <person name="Fukui M."/>
        </authorList>
    </citation>
    <scope>NUCLEOTIDE SEQUENCE [LARGE SCALE GENOMIC DNA]</scope>
    <source>
        <strain evidence="7">DSM22779</strain>
    </source>
</reference>
<dbReference type="InterPro" id="IPR036259">
    <property type="entry name" value="MFS_trans_sf"/>
</dbReference>
<keyword evidence="3 5" id="KW-1133">Transmembrane helix</keyword>
<dbReference type="KEGG" id="shd:SUTH_00513"/>
<keyword evidence="4 5" id="KW-0472">Membrane</keyword>
<comment type="subcellular location">
    <subcellularLocation>
        <location evidence="1">Membrane</location>
        <topology evidence="1">Multi-pass membrane protein</topology>
    </subcellularLocation>
</comment>
<keyword evidence="2 5" id="KW-0812">Transmembrane</keyword>
<dbReference type="GO" id="GO:0016020">
    <property type="term" value="C:membrane"/>
    <property type="evidence" value="ECO:0007669"/>
    <property type="project" value="UniProtKB-SubCell"/>
</dbReference>
<feature type="transmembrane region" description="Helical" evidence="5">
    <location>
        <begin position="167"/>
        <end position="188"/>
    </location>
</feature>
<evidence type="ECO:0000256" key="1">
    <source>
        <dbReference type="ARBA" id="ARBA00004141"/>
    </source>
</evidence>
<evidence type="ECO:0000256" key="5">
    <source>
        <dbReference type="SAM" id="Phobius"/>
    </source>
</evidence>
<dbReference type="InterPro" id="IPR011701">
    <property type="entry name" value="MFS"/>
</dbReference>
<feature type="domain" description="Major facilitator superfamily (MFS) profile" evidence="6">
    <location>
        <begin position="15"/>
        <end position="419"/>
    </location>
</feature>
<dbReference type="AlphaFoldDB" id="W0SBR9"/>
<evidence type="ECO:0000259" key="6">
    <source>
        <dbReference type="PROSITE" id="PS50850"/>
    </source>
</evidence>
<feature type="transmembrane region" description="Helical" evidence="5">
    <location>
        <begin position="84"/>
        <end position="107"/>
    </location>
</feature>
<protein>
    <submittedName>
        <fullName evidence="7">Major facilitator transporter</fullName>
    </submittedName>
</protein>
<dbReference type="SUPFAM" id="SSF103473">
    <property type="entry name" value="MFS general substrate transporter"/>
    <property type="match status" value="1"/>
</dbReference>
<keyword evidence="8" id="KW-1185">Reference proteome</keyword>
<dbReference type="PANTHER" id="PTHR11662:SF450">
    <property type="entry name" value="BLR1003 PROTEIN"/>
    <property type="match status" value="1"/>
</dbReference>
<sequence length="432" mass="45493">MVAANSYQPGRAWSVTLLLALFMHINFVDKIGIGLVAVPMMDELKLSPTEYGVIAGSFFWLFAVSGIVGGFLANRFHAKPMLLVMVAIWSVAQLPIIFSSSVVMIVISRVLLGIGEGPASPVAFHACYKWFPDHKRNLPISVINLGSGLGLLVAGIGMPLITANWGWRANFIAMAIVGVVWGVSWLIFGAEGNVVTDTALNAGAMDGRGKPGRLPYGVLLRDSTVVGVIVMHFVAYWGLALTLTWLPAYMQKGLSFDAVTSGQLFAATVVIGIPLSLGLSGWSQRMLSCGVSARMGRAVLCSMALLAGGLLFLALPWLPLEGSQKVILLAVASGLTPVIYSLGSAMMGSVTPDSQRGSMLAIENSIASLAGVFAPVVMGNLIEYSAGPIAMGYERGFAVSGALLIVGALTGLIWVNPERSIRRLASISQAAV</sequence>
<feature type="transmembrane region" description="Helical" evidence="5">
    <location>
        <begin position="258"/>
        <end position="277"/>
    </location>
</feature>
<dbReference type="InterPro" id="IPR050382">
    <property type="entry name" value="MFS_Na/Anion_cotransporter"/>
</dbReference>
<dbReference type="Proteomes" id="UP000031637">
    <property type="component" value="Chromosome"/>
</dbReference>
<evidence type="ECO:0000256" key="3">
    <source>
        <dbReference type="ARBA" id="ARBA00022989"/>
    </source>
</evidence>
<feature type="transmembrane region" description="Helical" evidence="5">
    <location>
        <begin position="397"/>
        <end position="415"/>
    </location>
</feature>
<dbReference type="STRING" id="1223802.SUTH_00513"/>
<proteinExistence type="predicted"/>
<feature type="transmembrane region" description="Helical" evidence="5">
    <location>
        <begin position="138"/>
        <end position="161"/>
    </location>
</feature>